<feature type="domain" description="DUF4789" evidence="2">
    <location>
        <begin position="67"/>
        <end position="145"/>
    </location>
</feature>
<evidence type="ECO:0000256" key="1">
    <source>
        <dbReference type="SAM" id="SignalP"/>
    </source>
</evidence>
<name>A0A8J2KUA9_9HEXA</name>
<accession>A0A8J2KUA9</accession>
<feature type="signal peptide" evidence="1">
    <location>
        <begin position="1"/>
        <end position="21"/>
    </location>
</feature>
<dbReference type="InterPro" id="IPR031993">
    <property type="entry name" value="DUF4789"/>
</dbReference>
<protein>
    <recommendedName>
        <fullName evidence="2">DUF4789 domain-containing protein</fullName>
    </recommendedName>
</protein>
<dbReference type="EMBL" id="CAJVCH010232013">
    <property type="protein sequence ID" value="CAG7732460.1"/>
    <property type="molecule type" value="Genomic_DNA"/>
</dbReference>
<keyword evidence="4" id="KW-1185">Reference proteome</keyword>
<keyword evidence="1" id="KW-0732">Signal</keyword>
<evidence type="ECO:0000313" key="4">
    <source>
        <dbReference type="Proteomes" id="UP000708208"/>
    </source>
</evidence>
<comment type="caution">
    <text evidence="3">The sequence shown here is derived from an EMBL/GenBank/DDBJ whole genome shotgun (WGS) entry which is preliminary data.</text>
</comment>
<dbReference type="Pfam" id="PF16033">
    <property type="entry name" value="DUF4789"/>
    <property type="match status" value="1"/>
</dbReference>
<evidence type="ECO:0000259" key="2">
    <source>
        <dbReference type="Pfam" id="PF16033"/>
    </source>
</evidence>
<proteinExistence type="predicted"/>
<sequence length="218" mass="24008">MRSAYFCLSMATILSSLTVSAEIGGIKVPSRTLELPFEDDFTLDSCPAGSVRQEGTNDCHPLGGESPCGKSMVFVQDTENPDFGTCVCKYGRESDCTGKPVGYWKEANQCYPLFEQRPCKKGEWLVPTTGNDSNRTLECQQSLCNVTLSSDILLPSPVFTFTLNGTCYETNKQSFCDKDEIAAFIGNDYEPKCISASIKKKYCYISELSITKLLGPQL</sequence>
<dbReference type="AlphaFoldDB" id="A0A8J2KUA9"/>
<evidence type="ECO:0000313" key="3">
    <source>
        <dbReference type="EMBL" id="CAG7732460.1"/>
    </source>
</evidence>
<feature type="chain" id="PRO_5035265358" description="DUF4789 domain-containing protein" evidence="1">
    <location>
        <begin position="22"/>
        <end position="218"/>
    </location>
</feature>
<dbReference type="Proteomes" id="UP000708208">
    <property type="component" value="Unassembled WGS sequence"/>
</dbReference>
<reference evidence="3" key="1">
    <citation type="submission" date="2021-06" db="EMBL/GenBank/DDBJ databases">
        <authorList>
            <person name="Hodson N. C."/>
            <person name="Mongue J. A."/>
            <person name="Jaron S. K."/>
        </authorList>
    </citation>
    <scope>NUCLEOTIDE SEQUENCE</scope>
</reference>
<gene>
    <name evidence="3" type="ORF">AFUS01_LOCUS20979</name>
</gene>
<dbReference type="PANTHER" id="PTHR21177">
    <property type="entry name" value="IP06524P-RELATED"/>
    <property type="match status" value="1"/>
</dbReference>
<dbReference type="PANTHER" id="PTHR21177:SF4">
    <property type="entry name" value="IP06524P"/>
    <property type="match status" value="1"/>
</dbReference>
<organism evidence="3 4">
    <name type="scientific">Allacma fusca</name>
    <dbReference type="NCBI Taxonomy" id="39272"/>
    <lineage>
        <taxon>Eukaryota</taxon>
        <taxon>Metazoa</taxon>
        <taxon>Ecdysozoa</taxon>
        <taxon>Arthropoda</taxon>
        <taxon>Hexapoda</taxon>
        <taxon>Collembola</taxon>
        <taxon>Symphypleona</taxon>
        <taxon>Sminthuridae</taxon>
        <taxon>Allacma</taxon>
    </lineage>
</organism>